<feature type="region of interest" description="Disordered" evidence="2">
    <location>
        <begin position="20"/>
        <end position="50"/>
    </location>
</feature>
<protein>
    <submittedName>
        <fullName evidence="5">DUF4174 domain-containing protein</fullName>
    </submittedName>
</protein>
<evidence type="ECO:0000259" key="4">
    <source>
        <dbReference type="Pfam" id="PF13778"/>
    </source>
</evidence>
<accession>A0A418SWT0</accession>
<dbReference type="AlphaFoldDB" id="A0A418SWT0"/>
<dbReference type="Pfam" id="PF13778">
    <property type="entry name" value="DUF4174"/>
    <property type="match status" value="1"/>
</dbReference>
<feature type="signal peptide" evidence="3">
    <location>
        <begin position="1"/>
        <end position="20"/>
    </location>
</feature>
<dbReference type="OrthoDB" id="7362103at2"/>
<dbReference type="EMBL" id="QZCG01000006">
    <property type="protein sequence ID" value="RJE85413.1"/>
    <property type="molecule type" value="Genomic_DNA"/>
</dbReference>
<keyword evidence="1 3" id="KW-0732">Signal</keyword>
<dbReference type="InterPro" id="IPR025232">
    <property type="entry name" value="DUF4174"/>
</dbReference>
<dbReference type="RefSeq" id="WP_119748569.1">
    <property type="nucleotide sequence ID" value="NZ_QZCG01000006.1"/>
</dbReference>
<sequence>MKLKFLIFAMALAAMGQVREAPPPRNVPMTEPGTPMSPEELAGAPAEPKAQSELQLYAAADSAPDDFQWKSRPVVVFADNPDDPAFIEQTKELQLNPRMLVERDVVVITDTDPQADSVWRQRFHPKGFSLVLLDKDGQVKLRKPLPWDVREISRAIDKFPLRRQEIGRAGVQ</sequence>
<evidence type="ECO:0000256" key="1">
    <source>
        <dbReference type="ARBA" id="ARBA00022729"/>
    </source>
</evidence>
<evidence type="ECO:0000313" key="5">
    <source>
        <dbReference type="EMBL" id="RJE85413.1"/>
    </source>
</evidence>
<gene>
    <name evidence="5" type="ORF">D3P04_10420</name>
</gene>
<reference evidence="6" key="1">
    <citation type="submission" date="2018-09" db="EMBL/GenBank/DDBJ databases">
        <title>Acidovorax cavernicola nov. sp. isolated from Gruta de las Maravillas (Aracena, Spain).</title>
        <authorList>
            <person name="Jurado V."/>
            <person name="Gutierrez-Patricio S."/>
            <person name="Gonzalez-Pimentel J.L."/>
            <person name="Miller A.Z."/>
            <person name="Laiz L."/>
            <person name="Saiz-Jimenez C."/>
        </authorList>
    </citation>
    <scope>NUCLEOTIDE SEQUENCE [LARGE SCALE GENOMIC DNA]</scope>
    <source>
        <strain evidence="6">1011MAR3C25</strain>
    </source>
</reference>
<name>A0A418SWT0_9RHOB</name>
<comment type="caution">
    <text evidence="5">The sequence shown here is derived from an EMBL/GenBank/DDBJ whole genome shotgun (WGS) entry which is preliminary data.</text>
</comment>
<proteinExistence type="predicted"/>
<feature type="chain" id="PRO_5019452366" evidence="3">
    <location>
        <begin position="21"/>
        <end position="172"/>
    </location>
</feature>
<keyword evidence="6" id="KW-1185">Reference proteome</keyword>
<feature type="domain" description="DUF4174" evidence="4">
    <location>
        <begin position="65"/>
        <end position="165"/>
    </location>
</feature>
<organism evidence="5 6">
    <name type="scientific">Paracoccus onubensis</name>
    <dbReference type="NCBI Taxonomy" id="1675788"/>
    <lineage>
        <taxon>Bacteria</taxon>
        <taxon>Pseudomonadati</taxon>
        <taxon>Pseudomonadota</taxon>
        <taxon>Alphaproteobacteria</taxon>
        <taxon>Rhodobacterales</taxon>
        <taxon>Paracoccaceae</taxon>
        <taxon>Paracoccus</taxon>
    </lineage>
</organism>
<evidence type="ECO:0000256" key="2">
    <source>
        <dbReference type="SAM" id="MobiDB-lite"/>
    </source>
</evidence>
<dbReference type="Proteomes" id="UP000284202">
    <property type="component" value="Unassembled WGS sequence"/>
</dbReference>
<evidence type="ECO:0000313" key="6">
    <source>
        <dbReference type="Proteomes" id="UP000284202"/>
    </source>
</evidence>
<evidence type="ECO:0000256" key="3">
    <source>
        <dbReference type="SAM" id="SignalP"/>
    </source>
</evidence>